<keyword evidence="2" id="KW-1185">Reference proteome</keyword>
<organism evidence="1 2">
    <name type="scientific">Xanthocytophaga agilis</name>
    <dbReference type="NCBI Taxonomy" id="3048010"/>
    <lineage>
        <taxon>Bacteria</taxon>
        <taxon>Pseudomonadati</taxon>
        <taxon>Bacteroidota</taxon>
        <taxon>Cytophagia</taxon>
        <taxon>Cytophagales</taxon>
        <taxon>Rhodocytophagaceae</taxon>
        <taxon>Xanthocytophaga</taxon>
    </lineage>
</organism>
<comment type="caution">
    <text evidence="1">The sequence shown here is derived from an EMBL/GenBank/DDBJ whole genome shotgun (WGS) entry which is preliminary data.</text>
</comment>
<sequence>MFRAANGWIGEPPLCNIGAIGRSPWFHSRMAGFIRRLFRMYPIPCLHESGRSANRPYNIGFSQTGFAGNRAHT</sequence>
<name>A0AAE3R7A1_9BACT</name>
<dbReference type="AlphaFoldDB" id="A0AAE3R7A1"/>
<dbReference type="Proteomes" id="UP001232063">
    <property type="component" value="Unassembled WGS sequence"/>
</dbReference>
<dbReference type="RefSeq" id="WP_314511849.1">
    <property type="nucleotide sequence ID" value="NZ_JASJOU010000004.1"/>
</dbReference>
<gene>
    <name evidence="1" type="ORF">QNI22_15350</name>
</gene>
<dbReference type="EMBL" id="JASJOU010000004">
    <property type="protein sequence ID" value="MDJ1502042.1"/>
    <property type="molecule type" value="Genomic_DNA"/>
</dbReference>
<evidence type="ECO:0000313" key="2">
    <source>
        <dbReference type="Proteomes" id="UP001232063"/>
    </source>
</evidence>
<proteinExistence type="predicted"/>
<evidence type="ECO:0000313" key="1">
    <source>
        <dbReference type="EMBL" id="MDJ1502042.1"/>
    </source>
</evidence>
<reference evidence="1" key="1">
    <citation type="submission" date="2023-05" db="EMBL/GenBank/DDBJ databases">
        <authorList>
            <person name="Zhang X."/>
        </authorList>
    </citation>
    <scope>NUCLEOTIDE SEQUENCE</scope>
    <source>
        <strain evidence="1">BD1B2-1</strain>
    </source>
</reference>
<protein>
    <submittedName>
        <fullName evidence="1">Uncharacterized protein</fullName>
    </submittedName>
</protein>
<accession>A0AAE3R7A1</accession>